<sequence>VYMVEALARLLAGEGQRVLIQHRELGITETLT</sequence>
<comment type="caution">
    <text evidence="1">The sequence shown here is derived from an EMBL/GenBank/DDBJ whole genome shotgun (WGS) entry which is preliminary data.</text>
</comment>
<accession>A0A8X8G971</accession>
<evidence type="ECO:0000313" key="1">
    <source>
        <dbReference type="EMBL" id="MBU2724496.1"/>
    </source>
</evidence>
<feature type="non-terminal residue" evidence="1">
    <location>
        <position position="1"/>
    </location>
</feature>
<evidence type="ECO:0000313" key="2">
    <source>
        <dbReference type="Proteomes" id="UP000887300"/>
    </source>
</evidence>
<dbReference type="Proteomes" id="UP000887300">
    <property type="component" value="Unassembled WGS sequence"/>
</dbReference>
<gene>
    <name evidence="1" type="ORF">HF568_15170</name>
</gene>
<proteinExistence type="predicted"/>
<protein>
    <submittedName>
        <fullName evidence="1">RNase adaptor protein RapZ</fullName>
    </submittedName>
</protein>
<dbReference type="EMBL" id="JABBHS010000458">
    <property type="protein sequence ID" value="MBU2724496.1"/>
    <property type="molecule type" value="Genomic_DNA"/>
</dbReference>
<organism evidence="1 2">
    <name type="scientific">Acidithiobacillus ferridurans</name>
    <dbReference type="NCBI Taxonomy" id="1232575"/>
    <lineage>
        <taxon>Bacteria</taxon>
        <taxon>Pseudomonadati</taxon>
        <taxon>Pseudomonadota</taxon>
        <taxon>Acidithiobacillia</taxon>
        <taxon>Acidithiobacillales</taxon>
        <taxon>Acidithiobacillaceae</taxon>
        <taxon>Acidithiobacillus</taxon>
    </lineage>
</organism>
<name>A0A8X8G971_ACIFI</name>
<dbReference type="AlphaFoldDB" id="A0A8X8G971"/>
<reference evidence="1" key="1">
    <citation type="journal article" date="2021" name="ISME J.">
        <title>Genomic evolution of the class Acidithiobacillia: deep-branching Proteobacteria living in extreme acidic conditions.</title>
        <authorList>
            <person name="Moya-Beltran A."/>
            <person name="Beard S."/>
            <person name="Rojas-Villalobos C."/>
            <person name="Issotta F."/>
            <person name="Gallardo Y."/>
            <person name="Ulloa R."/>
            <person name="Giaveno A."/>
            <person name="Degli Esposti M."/>
            <person name="Johnson D.B."/>
            <person name="Quatrini R."/>
        </authorList>
    </citation>
    <scope>NUCLEOTIDE SEQUENCE</scope>
    <source>
        <strain evidence="1">DSM 583</strain>
    </source>
</reference>